<evidence type="ECO:0000313" key="2">
    <source>
        <dbReference type="Proteomes" id="UP000470384"/>
    </source>
</evidence>
<evidence type="ECO:0000313" key="1">
    <source>
        <dbReference type="EMBL" id="NBG96410.1"/>
    </source>
</evidence>
<dbReference type="OrthoDB" id="5471992at2"/>
<reference evidence="1 2" key="1">
    <citation type="journal article" date="2016" name="Int. J. Syst. Evol. Microbiol.">
        <title>Pyruvatibacter mobilis gen. nov., sp. nov., a marine bacterium from the culture broth of Picochlorum sp. 122.</title>
        <authorList>
            <person name="Wang G."/>
            <person name="Tang M."/>
            <person name="Wu H."/>
            <person name="Dai S."/>
            <person name="Li T."/>
            <person name="Chen C."/>
            <person name="He H."/>
            <person name="Fan J."/>
            <person name="Xiang W."/>
            <person name="Li X."/>
        </authorList>
    </citation>
    <scope>NUCLEOTIDE SEQUENCE [LARGE SCALE GENOMIC DNA]</scope>
    <source>
        <strain evidence="1 2">GYP-11</strain>
    </source>
</reference>
<dbReference type="GeneID" id="300655562"/>
<dbReference type="Proteomes" id="UP000470384">
    <property type="component" value="Unassembled WGS sequence"/>
</dbReference>
<accession>A0A845QDY4</accession>
<comment type="caution">
    <text evidence="1">The sequence shown here is derived from an EMBL/GenBank/DDBJ whole genome shotgun (WGS) entry which is preliminary data.</text>
</comment>
<name>A0A845QDY4_9HYPH</name>
<dbReference type="EMBL" id="WXYQ01000007">
    <property type="protein sequence ID" value="NBG96410.1"/>
    <property type="molecule type" value="Genomic_DNA"/>
</dbReference>
<proteinExistence type="predicted"/>
<sequence>MLPVSVAALALAGCVSWGWFEPEDFFAHYDLPQQPQLADATFCHAYSCQTRSQVDLRQVWPAVRAEFATVQTPAQERYAMAQAVGLVETAVGPVLGTADDPGGVLNSAWSGNPAYQDCIDEAANTTMLLVLMKQDGLFRFHDVDSPSIRGAFIDGRWQHYTAVVEETASEERYVVDSWFRVNGRPAVVMPFQDWYTGYGIPPEAA</sequence>
<dbReference type="AlphaFoldDB" id="A0A845QDY4"/>
<keyword evidence="2" id="KW-1185">Reference proteome</keyword>
<gene>
    <name evidence="1" type="ORF">GTQ45_11765</name>
</gene>
<dbReference type="RefSeq" id="WP_160588477.1">
    <property type="nucleotide sequence ID" value="NZ_BMHN01000001.1"/>
</dbReference>
<organism evidence="1 2">
    <name type="scientific">Pyruvatibacter mobilis</name>
    <dbReference type="NCBI Taxonomy" id="1712261"/>
    <lineage>
        <taxon>Bacteria</taxon>
        <taxon>Pseudomonadati</taxon>
        <taxon>Pseudomonadota</taxon>
        <taxon>Alphaproteobacteria</taxon>
        <taxon>Hyphomicrobiales</taxon>
        <taxon>Parvibaculaceae</taxon>
        <taxon>Pyruvatibacter</taxon>
    </lineage>
</organism>
<protein>
    <submittedName>
        <fullName evidence="1">Uncharacterized protein</fullName>
    </submittedName>
</protein>